<keyword evidence="2" id="KW-1185">Reference proteome</keyword>
<dbReference type="Proteomes" id="UP001486207">
    <property type="component" value="Unassembled WGS sequence"/>
</dbReference>
<protein>
    <submittedName>
        <fullName evidence="1">SUKH-4 family immunity protein</fullName>
    </submittedName>
</protein>
<dbReference type="RefSeq" id="WP_190070013.1">
    <property type="nucleotide sequence ID" value="NZ_BNBM01000004.1"/>
</dbReference>
<proteinExistence type="predicted"/>
<dbReference type="Pfam" id="PF14435">
    <property type="entry name" value="SUKH-4"/>
    <property type="match status" value="1"/>
</dbReference>
<reference evidence="1 2" key="1">
    <citation type="submission" date="2024-06" db="EMBL/GenBank/DDBJ databases">
        <title>The Natural Products Discovery Center: Release of the First 8490 Sequenced Strains for Exploring Actinobacteria Biosynthetic Diversity.</title>
        <authorList>
            <person name="Kalkreuter E."/>
            <person name="Kautsar S.A."/>
            <person name="Yang D."/>
            <person name="Bader C.D."/>
            <person name="Teijaro C.N."/>
            <person name="Fluegel L."/>
            <person name="Davis C.M."/>
            <person name="Simpson J.R."/>
            <person name="Lauterbach L."/>
            <person name="Steele A.D."/>
            <person name="Gui C."/>
            <person name="Meng S."/>
            <person name="Li G."/>
            <person name="Viehrig K."/>
            <person name="Ye F."/>
            <person name="Su P."/>
            <person name="Kiefer A.F."/>
            <person name="Nichols A."/>
            <person name="Cepeda A.J."/>
            <person name="Yan W."/>
            <person name="Fan B."/>
            <person name="Jiang Y."/>
            <person name="Adhikari A."/>
            <person name="Zheng C.-J."/>
            <person name="Schuster L."/>
            <person name="Cowan T.M."/>
            <person name="Smanski M.J."/>
            <person name="Chevrette M.G."/>
            <person name="De Carvalho L.P.S."/>
            <person name="Shen B."/>
        </authorList>
    </citation>
    <scope>NUCLEOTIDE SEQUENCE [LARGE SCALE GENOMIC DNA]</scope>
    <source>
        <strain evidence="1 2">NPDC000155</strain>
    </source>
</reference>
<accession>A0ABV1XLT5</accession>
<comment type="caution">
    <text evidence="1">The sequence shown here is derived from an EMBL/GenBank/DDBJ whole genome shotgun (WGS) entry which is preliminary data.</text>
</comment>
<dbReference type="EMBL" id="JBEPFB010000003">
    <property type="protein sequence ID" value="MER7372569.1"/>
    <property type="molecule type" value="Genomic_DNA"/>
</dbReference>
<organism evidence="1 2">
    <name type="scientific">Streptomyces lanatus</name>
    <dbReference type="NCBI Taxonomy" id="66900"/>
    <lineage>
        <taxon>Bacteria</taxon>
        <taxon>Bacillati</taxon>
        <taxon>Actinomycetota</taxon>
        <taxon>Actinomycetes</taxon>
        <taxon>Kitasatosporales</taxon>
        <taxon>Streptomycetaceae</taxon>
        <taxon>Streptomyces</taxon>
    </lineage>
</organism>
<evidence type="ECO:0000313" key="1">
    <source>
        <dbReference type="EMBL" id="MER7372569.1"/>
    </source>
</evidence>
<name>A0ABV1XLT5_9ACTN</name>
<evidence type="ECO:0000313" key="2">
    <source>
        <dbReference type="Proteomes" id="UP001486207"/>
    </source>
</evidence>
<sequence>MNDIRHEEIRRLWADGLARTALAGKSPQAPVPESTWRLLTDIGLPAECPLDVTLYRDERLLLPVSSGAGASYLTVGDDFGTTLGLTPGSGELWSFQTDDDSPPRFVNASLDAFVLFLGLYESTGNLAALSDRKRAAAVAELGRELATYDAAALDDTESWWSVILEQRAQGLL</sequence>
<dbReference type="InterPro" id="IPR025851">
    <property type="entry name" value="SUKH-4"/>
</dbReference>
<gene>
    <name evidence="1" type="ORF">ABT384_07880</name>
</gene>